<accession>A0ABQ5BZ92</accession>
<evidence type="ECO:0000259" key="3">
    <source>
        <dbReference type="Pfam" id="PF07727"/>
    </source>
</evidence>
<dbReference type="InterPro" id="IPR043502">
    <property type="entry name" value="DNA/RNA_pol_sf"/>
</dbReference>
<evidence type="ECO:0000313" key="6">
    <source>
        <dbReference type="Proteomes" id="UP001151760"/>
    </source>
</evidence>
<organism evidence="5 6">
    <name type="scientific">Tanacetum coccineum</name>
    <dbReference type="NCBI Taxonomy" id="301880"/>
    <lineage>
        <taxon>Eukaryota</taxon>
        <taxon>Viridiplantae</taxon>
        <taxon>Streptophyta</taxon>
        <taxon>Embryophyta</taxon>
        <taxon>Tracheophyta</taxon>
        <taxon>Spermatophyta</taxon>
        <taxon>Magnoliopsida</taxon>
        <taxon>eudicotyledons</taxon>
        <taxon>Gunneridae</taxon>
        <taxon>Pentapetalae</taxon>
        <taxon>asterids</taxon>
        <taxon>campanulids</taxon>
        <taxon>Asterales</taxon>
        <taxon>Asteraceae</taxon>
        <taxon>Asteroideae</taxon>
        <taxon>Anthemideae</taxon>
        <taxon>Anthemidinae</taxon>
        <taxon>Tanacetum</taxon>
    </lineage>
</organism>
<dbReference type="InterPro" id="IPR039537">
    <property type="entry name" value="Retrotran_Ty1/copia-like"/>
</dbReference>
<dbReference type="Gene3D" id="3.30.420.10">
    <property type="entry name" value="Ribonuclease H-like superfamily/Ribonuclease H"/>
    <property type="match status" value="1"/>
</dbReference>
<evidence type="ECO:0000313" key="5">
    <source>
        <dbReference type="EMBL" id="GJT19643.1"/>
    </source>
</evidence>
<dbReference type="InterPro" id="IPR013103">
    <property type="entry name" value="RVT_2"/>
</dbReference>
<feature type="domain" description="Reverse transcriptase Ty1/copia-type" evidence="3">
    <location>
        <begin position="505"/>
        <end position="634"/>
    </location>
</feature>
<dbReference type="Proteomes" id="UP001151760">
    <property type="component" value="Unassembled WGS sequence"/>
</dbReference>
<feature type="domain" description="GAG-pre-integrase" evidence="4">
    <location>
        <begin position="183"/>
        <end position="249"/>
    </location>
</feature>
<reference evidence="5" key="2">
    <citation type="submission" date="2022-01" db="EMBL/GenBank/DDBJ databases">
        <authorList>
            <person name="Yamashiro T."/>
            <person name="Shiraishi A."/>
            <person name="Satake H."/>
            <person name="Nakayama K."/>
        </authorList>
    </citation>
    <scope>NUCLEOTIDE SEQUENCE</scope>
</reference>
<dbReference type="Pfam" id="PF13976">
    <property type="entry name" value="gag_pre-integrs"/>
    <property type="match status" value="1"/>
</dbReference>
<dbReference type="SUPFAM" id="SSF56672">
    <property type="entry name" value="DNA/RNA polymerases"/>
    <property type="match status" value="1"/>
</dbReference>
<name>A0ABQ5BZ92_9ASTR</name>
<dbReference type="InterPro" id="IPR036397">
    <property type="entry name" value="RNaseH_sf"/>
</dbReference>
<dbReference type="PANTHER" id="PTHR42648:SF24">
    <property type="entry name" value="INTEGRASE CATALYTIC DOMAIN-CONTAINING PROTEIN"/>
    <property type="match status" value="1"/>
</dbReference>
<keyword evidence="2" id="KW-0378">Hydrolase</keyword>
<dbReference type="PANTHER" id="PTHR42648">
    <property type="entry name" value="TRANSPOSASE, PUTATIVE-RELATED"/>
    <property type="match status" value="1"/>
</dbReference>
<evidence type="ECO:0000256" key="2">
    <source>
        <dbReference type="ARBA" id="ARBA00022801"/>
    </source>
</evidence>
<evidence type="ECO:0000259" key="4">
    <source>
        <dbReference type="Pfam" id="PF13976"/>
    </source>
</evidence>
<keyword evidence="1" id="KW-0479">Metal-binding</keyword>
<dbReference type="InterPro" id="IPR025724">
    <property type="entry name" value="GAG-pre-integrase_dom"/>
</dbReference>
<reference evidence="5" key="1">
    <citation type="journal article" date="2022" name="Int. J. Mol. Sci.">
        <title>Draft Genome of Tanacetum Coccineum: Genomic Comparison of Closely Related Tanacetum-Family Plants.</title>
        <authorList>
            <person name="Yamashiro T."/>
            <person name="Shiraishi A."/>
            <person name="Nakayama K."/>
            <person name="Satake H."/>
        </authorList>
    </citation>
    <scope>NUCLEOTIDE SEQUENCE</scope>
</reference>
<dbReference type="SUPFAM" id="SSF53098">
    <property type="entry name" value="Ribonuclease H-like"/>
    <property type="match status" value="1"/>
</dbReference>
<gene>
    <name evidence="5" type="ORF">Tco_0878349</name>
</gene>
<evidence type="ECO:0000256" key="1">
    <source>
        <dbReference type="ARBA" id="ARBA00022723"/>
    </source>
</evidence>
<dbReference type="InterPro" id="IPR012337">
    <property type="entry name" value="RNaseH-like_sf"/>
</dbReference>
<comment type="caution">
    <text evidence="5">The sequence shown here is derived from an EMBL/GenBank/DDBJ whole genome shotgun (WGS) entry which is preliminary data.</text>
</comment>
<dbReference type="Pfam" id="PF07727">
    <property type="entry name" value="RVT_2"/>
    <property type="match status" value="1"/>
</dbReference>
<dbReference type="CDD" id="cd09272">
    <property type="entry name" value="RNase_HI_RT_Ty1"/>
    <property type="match status" value="1"/>
</dbReference>
<protein>
    <submittedName>
        <fullName evidence="5">Ribonuclease H-like domain-containing protein</fullName>
    </submittedName>
</protein>
<keyword evidence="6" id="KW-1185">Reference proteome</keyword>
<dbReference type="EMBL" id="BQNB010013733">
    <property type="protein sequence ID" value="GJT19643.1"/>
    <property type="molecule type" value="Genomic_DNA"/>
</dbReference>
<proteinExistence type="predicted"/>
<sequence length="993" mass="113577">MNSVSFDVYMGLVYSVDAASEWKELESTYDKYVRSALLTRDHLPEVKDSYTTVSREESYKGILESSNVTESKINATSFAVKGANQHLTWSTVGMLNVVDISNLKITEGHPNGTFAISHVGNLKLTSNVILYDVLVVLGYCVSLLYVNKLIKYSKLFVGFDEEKCYIQNLKKKITLRTGSESDGLYLFDMEPDNTIGKANLIFSCNVSKDLWHNRLGHPADQVLNVLKKDLNLTKSTSVSACEVCYMAKQTRDPFPLSHHKSEKLGEIIHLDLWGPYRFTSREGFKYSLTIFDDFSRAVWIYLIKTKDEVFEVFVRFVKMIHNQFDVKIKTVRLPTSILNGKSPYELVHGNKPNFSHLRSFGCLCFSTILNNNDKFTSREVNFYETEFPFKMRNKSLNDVAIVDFTNEADHLTFFDNQLTQSSYDEGRVTLVEESSPTFSNTYTTQHYYMRMGSVQNKFKRSSRVSKLSAKLNDYVIDSKLKYGLEKHVSYAKLNSVNYCFATTLNKKAIGSKCIFKIKYKASGEIERYKARLVAKSFRQREGFDYDETFSLVVKMVTAKPKAFGLVVRKNYRSKKLVTVRCMITIAVMNGWSLYQLDINNVFLYGDLVDDVYMDLPLGYDQGSSGKSKFDYSLYTKESGNVFLALLVYVDDIVITSNCKESIDQFKLFLKNKFMIKDLGILKYFLAKPATTLIPKNNVLSYKESENDKFLSNITEYQKLMGKLIYLTHIRPDISYVVQCLSQYMHAPLQSHFKVAMRVFSKKQPTISRSSAKAEYRCLAASTCEVIWIFNVLSDLKVTGLFPVDIFYDSSSAIQIASCRVKAQRLWNAKSTAALVEHRFVQSKFDYSLYTKESGNVFLALLVYVEGHRAAIIVMRKYCLELLHEYGLLVAKPTTTLIPENNVLSYKESENDKFLSNITEVSKIDGSLLRSYALSWKPYQGDSLNLPDHRIHKNGDGDALFQLKSDSLPHAHAQTTKTYYKCQYPSNIISLPYK</sequence>